<organism evidence="5 6">
    <name type="scientific">Rivihabitans pingtungensis</name>
    <dbReference type="NCBI Taxonomy" id="1054498"/>
    <lineage>
        <taxon>Bacteria</taxon>
        <taxon>Pseudomonadati</taxon>
        <taxon>Pseudomonadota</taxon>
        <taxon>Betaproteobacteria</taxon>
        <taxon>Neisseriales</taxon>
        <taxon>Aquaspirillaceae</taxon>
        <taxon>Rivihabitans</taxon>
    </lineage>
</organism>
<dbReference type="GO" id="GO:0003677">
    <property type="term" value="F:DNA binding"/>
    <property type="evidence" value="ECO:0007669"/>
    <property type="project" value="UniProtKB-KW"/>
</dbReference>
<evidence type="ECO:0000259" key="4">
    <source>
        <dbReference type="PROSITE" id="PS50949"/>
    </source>
</evidence>
<dbReference type="InterPro" id="IPR028978">
    <property type="entry name" value="Chorismate_lyase_/UTRA_dom_sf"/>
</dbReference>
<dbReference type="Proteomes" id="UP000247555">
    <property type="component" value="Unassembled WGS sequence"/>
</dbReference>
<dbReference type="PRINTS" id="PR00035">
    <property type="entry name" value="HTHGNTR"/>
</dbReference>
<dbReference type="EMBL" id="QJKI01000007">
    <property type="protein sequence ID" value="PXX79356.1"/>
    <property type="molecule type" value="Genomic_DNA"/>
</dbReference>
<gene>
    <name evidence="5" type="ORF">DFR34_107116</name>
</gene>
<dbReference type="PROSITE" id="PS50949">
    <property type="entry name" value="HTH_GNTR"/>
    <property type="match status" value="1"/>
</dbReference>
<sequence>MRKQEDRASVMSYIRYAWTTLKERCKNTSMTTDKPSFQPLYQQIRTLLAQRIAQGEWAAHEALPSEWALAESLGVSQGTVRKALTDLVDEGWLYRQQGKGTFVAPGLNEWGDGHLVTPGQFAEPPGSPVPELLSCTRANASEDIAQALSLRRAAPLFRVRLLWRLAGVAVALDDAYVPVGRFEEIDARRLRQYGNSLYTLLERRDGVRVRLGAIQARATLPDRETMTLLGLSDVEPLLMITRLGQALTGEVVEWRERLCRSARWAFQREP</sequence>
<dbReference type="Pfam" id="PF00392">
    <property type="entry name" value="GntR"/>
    <property type="match status" value="1"/>
</dbReference>
<name>A0A318KUR1_9NEIS</name>
<evidence type="ECO:0000256" key="2">
    <source>
        <dbReference type="ARBA" id="ARBA00023125"/>
    </source>
</evidence>
<dbReference type="Gene3D" id="3.40.1410.10">
    <property type="entry name" value="Chorismate lyase-like"/>
    <property type="match status" value="1"/>
</dbReference>
<accession>A0A318KUR1</accession>
<dbReference type="InterPro" id="IPR036388">
    <property type="entry name" value="WH-like_DNA-bd_sf"/>
</dbReference>
<dbReference type="Pfam" id="PF07702">
    <property type="entry name" value="UTRA"/>
    <property type="match status" value="1"/>
</dbReference>
<dbReference type="SUPFAM" id="SSF64288">
    <property type="entry name" value="Chorismate lyase-like"/>
    <property type="match status" value="1"/>
</dbReference>
<evidence type="ECO:0000256" key="3">
    <source>
        <dbReference type="ARBA" id="ARBA00023163"/>
    </source>
</evidence>
<dbReference type="GO" id="GO:0045892">
    <property type="term" value="P:negative regulation of DNA-templated transcription"/>
    <property type="evidence" value="ECO:0007669"/>
    <property type="project" value="TreeGrafter"/>
</dbReference>
<dbReference type="FunFam" id="1.10.10.10:FF:000079">
    <property type="entry name" value="GntR family transcriptional regulator"/>
    <property type="match status" value="1"/>
</dbReference>
<feature type="domain" description="HTH gntR-type" evidence="4">
    <location>
        <begin position="38"/>
        <end position="106"/>
    </location>
</feature>
<evidence type="ECO:0000313" key="6">
    <source>
        <dbReference type="Proteomes" id="UP000247555"/>
    </source>
</evidence>
<dbReference type="PANTHER" id="PTHR44846">
    <property type="entry name" value="MANNOSYL-D-GLYCERATE TRANSPORT/METABOLISM SYSTEM REPRESSOR MNGR-RELATED"/>
    <property type="match status" value="1"/>
</dbReference>
<dbReference type="PANTHER" id="PTHR44846:SF1">
    <property type="entry name" value="MANNOSYL-D-GLYCERATE TRANSPORT_METABOLISM SYSTEM REPRESSOR MNGR-RELATED"/>
    <property type="match status" value="1"/>
</dbReference>
<keyword evidence="3" id="KW-0804">Transcription</keyword>
<dbReference type="InterPro" id="IPR050679">
    <property type="entry name" value="Bact_HTH_transcr_reg"/>
</dbReference>
<dbReference type="Gene3D" id="1.10.10.10">
    <property type="entry name" value="Winged helix-like DNA-binding domain superfamily/Winged helix DNA-binding domain"/>
    <property type="match status" value="1"/>
</dbReference>
<keyword evidence="6" id="KW-1185">Reference proteome</keyword>
<dbReference type="CDD" id="cd07377">
    <property type="entry name" value="WHTH_GntR"/>
    <property type="match status" value="1"/>
</dbReference>
<dbReference type="SUPFAM" id="SSF46785">
    <property type="entry name" value="Winged helix' DNA-binding domain"/>
    <property type="match status" value="1"/>
</dbReference>
<dbReference type="GO" id="GO:0003700">
    <property type="term" value="F:DNA-binding transcription factor activity"/>
    <property type="evidence" value="ECO:0007669"/>
    <property type="project" value="InterPro"/>
</dbReference>
<protein>
    <submittedName>
        <fullName evidence="5">GntR family transcriptional regulator</fullName>
    </submittedName>
</protein>
<dbReference type="InterPro" id="IPR036390">
    <property type="entry name" value="WH_DNA-bd_sf"/>
</dbReference>
<keyword evidence="1" id="KW-0805">Transcription regulation</keyword>
<dbReference type="SMART" id="SM00866">
    <property type="entry name" value="UTRA"/>
    <property type="match status" value="1"/>
</dbReference>
<proteinExistence type="predicted"/>
<dbReference type="InterPro" id="IPR011663">
    <property type="entry name" value="UTRA"/>
</dbReference>
<evidence type="ECO:0000313" key="5">
    <source>
        <dbReference type="EMBL" id="PXX79356.1"/>
    </source>
</evidence>
<reference evidence="5 6" key="1">
    <citation type="submission" date="2018-05" db="EMBL/GenBank/DDBJ databases">
        <title>Genomic Encyclopedia of Type Strains, Phase IV (KMG-IV): sequencing the most valuable type-strain genomes for metagenomic binning, comparative biology and taxonomic classification.</title>
        <authorList>
            <person name="Goeker M."/>
        </authorList>
    </citation>
    <scope>NUCLEOTIDE SEQUENCE [LARGE SCALE GENOMIC DNA]</scope>
    <source>
        <strain evidence="5 6">DSM 29661</strain>
    </source>
</reference>
<evidence type="ECO:0000256" key="1">
    <source>
        <dbReference type="ARBA" id="ARBA00023015"/>
    </source>
</evidence>
<dbReference type="AlphaFoldDB" id="A0A318KUR1"/>
<keyword evidence="2" id="KW-0238">DNA-binding</keyword>
<dbReference type="InterPro" id="IPR000524">
    <property type="entry name" value="Tscrpt_reg_HTH_GntR"/>
</dbReference>
<dbReference type="SMART" id="SM00345">
    <property type="entry name" value="HTH_GNTR"/>
    <property type="match status" value="1"/>
</dbReference>
<comment type="caution">
    <text evidence="5">The sequence shown here is derived from an EMBL/GenBank/DDBJ whole genome shotgun (WGS) entry which is preliminary data.</text>
</comment>